<organism evidence="1 2">
    <name type="scientific">Rhabditophanes sp. KR3021</name>
    <dbReference type="NCBI Taxonomy" id="114890"/>
    <lineage>
        <taxon>Eukaryota</taxon>
        <taxon>Metazoa</taxon>
        <taxon>Ecdysozoa</taxon>
        <taxon>Nematoda</taxon>
        <taxon>Chromadorea</taxon>
        <taxon>Rhabditida</taxon>
        <taxon>Tylenchina</taxon>
        <taxon>Panagrolaimomorpha</taxon>
        <taxon>Strongyloidoidea</taxon>
        <taxon>Alloionematidae</taxon>
        <taxon>Rhabditophanes</taxon>
    </lineage>
</organism>
<evidence type="ECO:0000313" key="1">
    <source>
        <dbReference type="Proteomes" id="UP000095286"/>
    </source>
</evidence>
<evidence type="ECO:0000313" key="2">
    <source>
        <dbReference type="WBParaSite" id="RSKR_0000138900.1"/>
    </source>
</evidence>
<dbReference type="WBParaSite" id="RSKR_0000138900.1">
    <property type="protein sequence ID" value="RSKR_0000138900.1"/>
    <property type="gene ID" value="RSKR_0000138900"/>
</dbReference>
<protein>
    <submittedName>
        <fullName evidence="2">DUF3730 domain-containing protein</fullName>
    </submittedName>
</protein>
<name>A0AC35TKS7_9BILA</name>
<dbReference type="Proteomes" id="UP000095286">
    <property type="component" value="Unplaced"/>
</dbReference>
<proteinExistence type="predicted"/>
<accession>A0AC35TKS7</accession>
<sequence>MKVSNSLLLKEEDLRTCPDPAKDLFIYDWLTLLDKVLPVTNKNDLRNCSKALIEQLTQRIWTGPGPATRILLAKCISHVFKIGNSAEIYNTLDVCNDILKDNKKENPVSFVQVKLTALSVVSALSDNISAPNGRKVVKTSEKAFEVTLGELIKWVKTAESLTRIEIFQTLSKIIKCLGGGNSSTNSNIYQLIKQYLKDPILSVRLSAIQCLRELVKEYPMLYTTKAFDVAGVLINLQDDSNYHVRLSIAEVFAVLTKLALEYVPDLSGTNQKNVEVKRITIGDFFSFLSDFMIEGRPGRFIKSLNSGSSKEMRTCVALIYIQIIRELGPKWLEKNQGLVIDHFKELTYRVGTIAFSTNEIHIATAIHIRKCVSFIFRTTFGHILGESIQLMVCKRLGLLLAREIGKYESLSEVNVVETTPITKDHLASSQVCSVFLMEIAALVQQIGSSSSTIFTDAQGIMEPIFACLLHPIQATRVSTAWTLRCVTASVPCLLTPLIDRCLSRLDHLKNHSIAIDGYSCALASLMTTATLSPLGVPFIKSKQVFELAELMLRSATETSNITQQKVKAAWILLTSLVASQPIFVHSAILKFQMLWNKSFPKTEEEAKWEVSSRGDLCTWVITLTSRAGALASMNAFISNCKDDVNPSIEKIFLAAAEASLFILTQIGTLLKTYGPKLRPALTELKIRLNELLINMDVKMYSKHYRIIIMECIAEITLSDNTSLTTLSSLSPKACSLLENNFLGGWLKTTDVAPLELEMHQYRSHLHSLDSIEADVNEVVLCSWPKQGWWPEVVPIEVKCLDLSISLFAKIYPFVSEKHKEQVSDQYLRVINPALNQPFRQYAINVNVLTCLLMSLKTLSETRNGKLESEKLRQSDFNIIHPFLDSKDVPIRCLAIESLARHALASKNPLYVASMAQFCFDKVRPMNDEKSCEGFGLALGVLHEYIGTIGNDSYLYTSVQITLALAQKTLSSITVKSWAIFALSLIANTGSGMFRTYVEPCLSLCIRLLLNSPLQHVEIIQSIGKLTSALITAVGPELQSATKNVDDLRSQFLIAASIMFDQTDPFVKAEAIACFQQLHIFAPRFVQLDWLVKQICHLLYSDNLVLRKSSVACLRQLLQREAVEVREHANSLVPQSIMEQQHLERDKYVLPETGLEGALFELLDMEVDNDIISNIKECLIFLVQATGGDCLNFWILMIKDILAPTQNEAGTVLTSNMDDGDKQVEDDESSFQMNSKNDFHEKERLPTRWFSRVFALEVVQKLMQFCESERAHLDLALAKELQMSSSGKADYLVLHLADLIKMAFMGATSDNTPLRLAGLATLQDIITRFALVQDPDFSGHVILEQSEAQVGSALRPAFEQDTPSHVTAAACEVCSTWIGSGVFRELHGLKRIHQLLVSSLAKLKSSTHLTLLYNESAATLEKLAILKAWSEIYIVAIKKDSEENPLLDLVDPELNFLAVYWMAALRDAALLSLPSEYNSQLPNSGGSFYIAECVDSCKDYYRDVWPTILLASSIWLSKTNFELDGSTVSVKNWSNDTKSTRFDIMVGMVLEALCCTRTTGEVSDKRTKLCLKALIFMMESGWFQIKLMSNVPKVIEIVNALHRLILTRDSLQTQRLCAEVALKIMDVVKKVKEHCGANNDDATVYVGNEGSDGTFDTKQSLVFALLEVSLCLLVRQIPQINTALMNSKNKTPLHFRKYTRLPFEAHELIQLSLNLLGQIPGLCHEKGTLVILPSILYMIIGVIRESSRKDNDQVLTETPKGHVSIVGAAAMQCLRSIATKPIRNLSELVDSNGNRIEEPQFDAIFDEWSTQIRSAMYSLALMDTNPNIKVDQAIVLLCLTVMITSVPADFQLGSQLFNKVCRIFETVITSDTPKVKLTALQSMTSIFLKKDISKPYIKSLGPLITFELKGILNSCNALDNLPEEIVEVGDAGHLFIPELCKILTNICDSVDGEKEFLITALIIRVLCIFVCHNPEIQFKVLTKNAKQLNDFCLNQLTLIARNHTSSFKKLITSIPSVKSRIEDGLKYQTFRTTQQMQMAQNISSSNRNASSKSTTSAQPKIKLTTDFTTHFN</sequence>
<reference evidence="2" key="1">
    <citation type="submission" date="2016-11" db="UniProtKB">
        <authorList>
            <consortium name="WormBaseParasite"/>
        </authorList>
    </citation>
    <scope>IDENTIFICATION</scope>
    <source>
        <strain evidence="2">KR3021</strain>
    </source>
</reference>